<dbReference type="InterPro" id="IPR009351">
    <property type="entry name" value="AlkZ-like"/>
</dbReference>
<evidence type="ECO:0000313" key="2">
    <source>
        <dbReference type="Proteomes" id="UP001168363"/>
    </source>
</evidence>
<dbReference type="Pfam" id="PF06224">
    <property type="entry name" value="AlkZ-like"/>
    <property type="match status" value="1"/>
</dbReference>
<keyword evidence="2" id="KW-1185">Reference proteome</keyword>
<dbReference type="PANTHER" id="PTHR30528">
    <property type="entry name" value="CYTOPLASMIC PROTEIN"/>
    <property type="match status" value="1"/>
</dbReference>
<accession>A0ABT8TP67</accession>
<name>A0ABT8TP67_9ACTN</name>
<dbReference type="Proteomes" id="UP001168363">
    <property type="component" value="Unassembled WGS sequence"/>
</dbReference>
<proteinExistence type="predicted"/>
<reference evidence="1" key="1">
    <citation type="submission" date="2023-06" db="EMBL/GenBank/DDBJ databases">
        <title>Genome sequence of Nocardioides sp. SOB44.</title>
        <authorList>
            <person name="Zhang G."/>
        </authorList>
    </citation>
    <scope>NUCLEOTIDE SEQUENCE</scope>
    <source>
        <strain evidence="1">SOB44</strain>
    </source>
</reference>
<sequence>MPPTAVPPTTQTLSRSQARRVALAAQGFTDPPHATPTMRTLERALRRTGVLQVDSVNVLQRAHYVPLYSRMGPYDTALLHRAAERSPRRMVEYWAHVQAFMPVDLWPVMRHRMEDHRARRGKWRVVEADPALEAGVLHAVDVLGASTSREVAAYLGEGAASSKDHWGWNWSSTRRILDYLFTVGDVAVASRTAQFEIRYDLPERVLPREVLDAPVPDVAEAAVALVRRAARSHGVATERCLADYYRMRAQPAPGLASAREAVATLVETGELEPVRIEGWSRPAYLHRDARLPRRVRARTLLSPFDPVVWERERTERLFGFRYRIEIYTPAAQRVHGYYVLPFLLGEQLVARVDLKADRRVPGGELVVRGAFAEPDAPEETASELLVELQRMATWLGLAGLRIEGRGDLVPRLGALRGPG</sequence>
<dbReference type="EMBL" id="JAULSC010000006">
    <property type="protein sequence ID" value="MDO3395749.1"/>
    <property type="molecule type" value="Genomic_DNA"/>
</dbReference>
<dbReference type="PANTHER" id="PTHR30528:SF0">
    <property type="entry name" value="CYTOPLASMIC PROTEIN"/>
    <property type="match status" value="1"/>
</dbReference>
<organism evidence="1 2">
    <name type="scientific">Nocardioides cremeus</name>
    <dbReference type="NCBI Taxonomy" id="3058044"/>
    <lineage>
        <taxon>Bacteria</taxon>
        <taxon>Bacillati</taxon>
        <taxon>Actinomycetota</taxon>
        <taxon>Actinomycetes</taxon>
        <taxon>Propionibacteriales</taxon>
        <taxon>Nocardioidaceae</taxon>
        <taxon>Nocardioides</taxon>
    </lineage>
</organism>
<comment type="caution">
    <text evidence="1">The sequence shown here is derived from an EMBL/GenBank/DDBJ whole genome shotgun (WGS) entry which is preliminary data.</text>
</comment>
<dbReference type="RefSeq" id="WP_302707267.1">
    <property type="nucleotide sequence ID" value="NZ_JAULSC010000006.1"/>
</dbReference>
<evidence type="ECO:0000313" key="1">
    <source>
        <dbReference type="EMBL" id="MDO3395749.1"/>
    </source>
</evidence>
<protein>
    <submittedName>
        <fullName evidence="1">Crosslink repair DNA glycosylase YcaQ family protein</fullName>
    </submittedName>
</protein>
<gene>
    <name evidence="1" type="ORF">QWJ41_08485</name>
</gene>